<protein>
    <recommendedName>
        <fullName evidence="3">DUF4176 domain-containing protein</fullName>
    </recommendedName>
</protein>
<sequence length="93" mass="10839">MSKKWLPLGTTVTLKNGNQPIMIVGRYQQNKEGQVFDYSGVLNPQGFEDAHSMYLFNESKIDHILFESEFTEYENEYIKQLDAFISMSDNHLK</sequence>
<evidence type="ECO:0008006" key="3">
    <source>
        <dbReference type="Google" id="ProtNLM"/>
    </source>
</evidence>
<dbReference type="InterPro" id="IPR025233">
    <property type="entry name" value="DUF4176"/>
</dbReference>
<proteinExistence type="predicted"/>
<dbReference type="Proteomes" id="UP000238956">
    <property type="component" value="Chromosome"/>
</dbReference>
<organism evidence="1 2">
    <name type="scientific">Streptococcus pluranimalium</name>
    <dbReference type="NCBI Taxonomy" id="82348"/>
    <lineage>
        <taxon>Bacteria</taxon>
        <taxon>Bacillati</taxon>
        <taxon>Bacillota</taxon>
        <taxon>Bacilli</taxon>
        <taxon>Lactobacillales</taxon>
        <taxon>Streptococcaceae</taxon>
        <taxon>Streptococcus</taxon>
    </lineage>
</organism>
<accession>A0A2L0D3E7</accession>
<dbReference type="GeneID" id="98393098"/>
<dbReference type="RefSeq" id="WP_104967693.1">
    <property type="nucleotide sequence ID" value="NZ_CP025536.1"/>
</dbReference>
<name>A0A2L0D3E7_9STRE</name>
<dbReference type="EMBL" id="CP025536">
    <property type="protein sequence ID" value="AUW96362.1"/>
    <property type="molecule type" value="Genomic_DNA"/>
</dbReference>
<dbReference type="KEGG" id="splr:C0J00_04150"/>
<evidence type="ECO:0000313" key="1">
    <source>
        <dbReference type="EMBL" id="AUW96362.1"/>
    </source>
</evidence>
<evidence type="ECO:0000313" key="2">
    <source>
        <dbReference type="Proteomes" id="UP000238956"/>
    </source>
</evidence>
<gene>
    <name evidence="1" type="ORF">C0J00_04150</name>
</gene>
<dbReference type="Pfam" id="PF13780">
    <property type="entry name" value="DUF4176"/>
    <property type="match status" value="1"/>
</dbReference>
<dbReference type="OrthoDB" id="5124454at2"/>
<reference evidence="1 2" key="2">
    <citation type="submission" date="2018-02" db="EMBL/GenBank/DDBJ databases">
        <title>Whole genome sequencing analysis of Streptococcus pluranimalium isolated from cattle infected mastitis in China.</title>
        <authorList>
            <person name="Zhang J.-R."/>
            <person name="Hu G.-Z."/>
        </authorList>
    </citation>
    <scope>NUCLEOTIDE SEQUENCE [LARGE SCALE GENOMIC DNA]</scope>
    <source>
        <strain evidence="1 2">TH11417</strain>
    </source>
</reference>
<reference evidence="1 2" key="1">
    <citation type="submission" date="2017-12" db="EMBL/GenBank/DDBJ databases">
        <authorList>
            <person name="Hurst M.R.H."/>
        </authorList>
    </citation>
    <scope>NUCLEOTIDE SEQUENCE [LARGE SCALE GENOMIC DNA]</scope>
    <source>
        <strain evidence="1 2">TH11417</strain>
    </source>
</reference>
<dbReference type="AlphaFoldDB" id="A0A2L0D3E7"/>
<keyword evidence="2" id="KW-1185">Reference proteome</keyword>